<dbReference type="AlphaFoldDB" id="A0A9P7B7J7"/>
<accession>A0A9P7B7J7</accession>
<organism evidence="3 4">
    <name type="scientific">Maudiozyma exigua</name>
    <name type="common">Yeast</name>
    <name type="synonym">Kazachstania exigua</name>
    <dbReference type="NCBI Taxonomy" id="34358"/>
    <lineage>
        <taxon>Eukaryota</taxon>
        <taxon>Fungi</taxon>
        <taxon>Dikarya</taxon>
        <taxon>Ascomycota</taxon>
        <taxon>Saccharomycotina</taxon>
        <taxon>Saccharomycetes</taxon>
        <taxon>Saccharomycetales</taxon>
        <taxon>Saccharomycetaceae</taxon>
        <taxon>Maudiozyma</taxon>
    </lineage>
</organism>
<protein>
    <recommendedName>
        <fullName evidence="2">Spindle pole body-associated protein Vik1/Cik1 microtubule binding domain-containing protein</fullName>
    </recommendedName>
</protein>
<evidence type="ECO:0000259" key="2">
    <source>
        <dbReference type="Pfam" id="PF16796"/>
    </source>
</evidence>
<evidence type="ECO:0000313" key="3">
    <source>
        <dbReference type="EMBL" id="KAG0664289.1"/>
    </source>
</evidence>
<evidence type="ECO:0000256" key="1">
    <source>
        <dbReference type="SAM" id="Coils"/>
    </source>
</evidence>
<dbReference type="Proteomes" id="UP000750334">
    <property type="component" value="Unassembled WGS sequence"/>
</dbReference>
<evidence type="ECO:0000313" key="4">
    <source>
        <dbReference type="Proteomes" id="UP000750334"/>
    </source>
</evidence>
<keyword evidence="4" id="KW-1185">Reference proteome</keyword>
<dbReference type="OrthoDB" id="4067584at2759"/>
<feature type="domain" description="Spindle pole body-associated protein Vik1/Cik1 microtubule binding" evidence="2">
    <location>
        <begin position="322"/>
        <end position="457"/>
    </location>
</feature>
<name>A0A9P7B7J7_MAUEX</name>
<proteinExistence type="predicted"/>
<keyword evidence="1" id="KW-0175">Coiled coil</keyword>
<dbReference type="EMBL" id="PUHR01000122">
    <property type="protein sequence ID" value="KAG0664289.1"/>
    <property type="molecule type" value="Genomic_DNA"/>
</dbReference>
<dbReference type="InterPro" id="IPR031852">
    <property type="entry name" value="Vik1/Cik1_MT-bd"/>
</dbReference>
<dbReference type="Gene3D" id="3.40.850.20">
    <property type="match status" value="1"/>
</dbReference>
<sequence>MQYRPTSRYSTQLHDITNNRSMQLVQKGQKRRKLLNDNDVATIAHRQRQQFQIARDTNELQSSIAKIDTRIERLQNRLIPDIQYNIGKRQSMINRSLSKSENYHDTIQRIDVEIKQTKVDLSVELEHMAKTLQTKIDNNITSHNNVMMNYSKMKTNELEELNKIPPKKELLKEIESLEQDIRILNNEIKKLEMSNEMFATELDEKLDKEFQLLREEKIAQFETSKKETEQKQWNLDEIKFEIQDSQFNITEMTQEIESLTEQNNILQQDINSIEKSSILPEQQLKQLIKQLEELDQEHIVLLEMEKLENENLDIHYDILNKDIEKRKKLQNNIDELNGHIRTFALIGEKENGILSDPNYKVNDNLIYNVHKKNSKRFTFNRLYQQNIHNIHNILQSDLKIYCDMCLNNQEDFNIFNISPEPHNEFQARILTFISTNYREKYDISFQNLSLYNETFGDQSPFSVKNNVIILDRTPVQFNDDIQLNLGEMSDPELIQLKILKIKLCDKNDKEIHTDFYFLQIDNIDTMKLLQRFLTRQDSWNKTQIGLFILKILNYTKSCFIFDLSVQSQNESIDLMLHLSKNISKIKNPIRKVEQ</sequence>
<gene>
    <name evidence="3" type="ORF">C6P45_000663</name>
</gene>
<feature type="coiled-coil region" evidence="1">
    <location>
        <begin position="242"/>
        <end position="339"/>
    </location>
</feature>
<dbReference type="Pfam" id="PF16796">
    <property type="entry name" value="Microtub_bd"/>
    <property type="match status" value="1"/>
</dbReference>
<dbReference type="GO" id="GO:0008017">
    <property type="term" value="F:microtubule binding"/>
    <property type="evidence" value="ECO:0007669"/>
    <property type="project" value="InterPro"/>
</dbReference>
<comment type="caution">
    <text evidence="3">The sequence shown here is derived from an EMBL/GenBank/DDBJ whole genome shotgun (WGS) entry which is preliminary data.</text>
</comment>
<feature type="coiled-coil region" evidence="1">
    <location>
        <begin position="167"/>
        <end position="201"/>
    </location>
</feature>
<reference evidence="3 4" key="1">
    <citation type="submission" date="2020-11" db="EMBL/GenBank/DDBJ databases">
        <title>Kefir isolates.</title>
        <authorList>
            <person name="Marcisauskas S."/>
            <person name="Kim Y."/>
            <person name="Blasche S."/>
        </authorList>
    </citation>
    <scope>NUCLEOTIDE SEQUENCE [LARGE SCALE GENOMIC DNA]</scope>
    <source>
        <strain evidence="3 4">OG2</strain>
    </source>
</reference>